<protein>
    <submittedName>
        <fullName evidence="3">Biotin/lipoyl-binding protein</fullName>
    </submittedName>
</protein>
<dbReference type="InterPro" id="IPR011053">
    <property type="entry name" value="Single_hybrid_motif"/>
</dbReference>
<dbReference type="EMBL" id="CP098400">
    <property type="protein sequence ID" value="URW78699.1"/>
    <property type="molecule type" value="Genomic_DNA"/>
</dbReference>
<feature type="domain" description="Lipoyl-binding" evidence="2">
    <location>
        <begin position="86"/>
        <end position="166"/>
    </location>
</feature>
<gene>
    <name evidence="3" type="ORF">M9189_07460</name>
</gene>
<keyword evidence="1" id="KW-0092">Biotin</keyword>
<dbReference type="Proteomes" id="UP001056426">
    <property type="component" value="Chromosome"/>
</dbReference>
<evidence type="ECO:0000313" key="3">
    <source>
        <dbReference type="EMBL" id="URW78699.1"/>
    </source>
</evidence>
<keyword evidence="4" id="KW-1185">Reference proteome</keyword>
<dbReference type="InterPro" id="IPR050709">
    <property type="entry name" value="Biotin_Carboxyl_Carrier/Decarb"/>
</dbReference>
<dbReference type="SUPFAM" id="SSF51230">
    <property type="entry name" value="Single hybrid motif"/>
    <property type="match status" value="1"/>
</dbReference>
<reference evidence="3" key="1">
    <citation type="submission" date="2022-05" db="EMBL/GenBank/DDBJ databases">
        <authorList>
            <person name="Sun X."/>
        </authorList>
    </citation>
    <scope>NUCLEOTIDE SEQUENCE</scope>
    <source>
        <strain evidence="3">Ai-910</strain>
    </source>
</reference>
<name>A0A9J6ZM02_9BACT</name>
<dbReference type="FunFam" id="2.40.50.100:FF:000003">
    <property type="entry name" value="Acetyl-CoA carboxylase biotin carboxyl carrier protein"/>
    <property type="match status" value="1"/>
</dbReference>
<organism evidence="3 4">
    <name type="scientific">Xiashengella succiniciproducens</name>
    <dbReference type="NCBI Taxonomy" id="2949635"/>
    <lineage>
        <taxon>Bacteria</taxon>
        <taxon>Pseudomonadati</taxon>
        <taxon>Bacteroidota</taxon>
        <taxon>Bacteroidia</taxon>
        <taxon>Marinilabiliales</taxon>
        <taxon>Marinilabiliaceae</taxon>
        <taxon>Xiashengella</taxon>
    </lineage>
</organism>
<dbReference type="PROSITE" id="PS50968">
    <property type="entry name" value="BIOTINYL_LIPOYL"/>
    <property type="match status" value="1"/>
</dbReference>
<dbReference type="AlphaFoldDB" id="A0A9J6ZM02"/>
<evidence type="ECO:0000256" key="1">
    <source>
        <dbReference type="ARBA" id="ARBA00023267"/>
    </source>
</evidence>
<dbReference type="InterPro" id="IPR000089">
    <property type="entry name" value="Biotin_lipoyl"/>
</dbReference>
<proteinExistence type="predicted"/>
<evidence type="ECO:0000313" key="4">
    <source>
        <dbReference type="Proteomes" id="UP001056426"/>
    </source>
</evidence>
<dbReference type="PANTHER" id="PTHR45266">
    <property type="entry name" value="OXALOACETATE DECARBOXYLASE ALPHA CHAIN"/>
    <property type="match status" value="1"/>
</dbReference>
<dbReference type="PANTHER" id="PTHR45266:SF3">
    <property type="entry name" value="OXALOACETATE DECARBOXYLASE ALPHA CHAIN"/>
    <property type="match status" value="1"/>
</dbReference>
<dbReference type="Pfam" id="PF00364">
    <property type="entry name" value="Biotin_lipoyl"/>
    <property type="match status" value="1"/>
</dbReference>
<reference evidence="3" key="2">
    <citation type="submission" date="2022-06" db="EMBL/GenBank/DDBJ databases">
        <title>Xiashengella guii gen. nov. sp. nov., a bacterium isolated form anaerobic digestion tank.</title>
        <authorList>
            <person name="Huang H."/>
        </authorList>
    </citation>
    <scope>NUCLEOTIDE SEQUENCE</scope>
    <source>
        <strain evidence="3">Ai-910</strain>
    </source>
</reference>
<evidence type="ECO:0000259" key="2">
    <source>
        <dbReference type="PROSITE" id="PS50968"/>
    </source>
</evidence>
<dbReference type="InterPro" id="IPR001882">
    <property type="entry name" value="Biotin_BS"/>
</dbReference>
<dbReference type="Gene3D" id="2.40.50.100">
    <property type="match status" value="1"/>
</dbReference>
<dbReference type="RefSeq" id="WP_250722060.1">
    <property type="nucleotide sequence ID" value="NZ_CP098400.1"/>
</dbReference>
<sequence>MKMHVKSGKKEKAVKIINKEGDLFTVSIGDKIYELDVVKVEQGVYSILRNGESINMEMIAVDNSGSYKVNTLYKSFDIDVVPAITFGKEGKSRSNSHQLIKAPMPGRIVKIKVKEGDRVTEGTPLVVLSAMKMENELRSEGDGIVHKISIKEDEVVKDNQLLIDIKEIDKTE</sequence>
<dbReference type="CDD" id="cd06850">
    <property type="entry name" value="biotinyl_domain"/>
    <property type="match status" value="1"/>
</dbReference>
<accession>A0A9J6ZM02</accession>
<dbReference type="PROSITE" id="PS00188">
    <property type="entry name" value="BIOTIN"/>
    <property type="match status" value="1"/>
</dbReference>
<dbReference type="KEGG" id="alkq:M9189_07460"/>